<name>A0A4R0NMS7_9SPHI</name>
<feature type="transmembrane region" description="Helical" evidence="1">
    <location>
        <begin position="297"/>
        <end position="320"/>
    </location>
</feature>
<dbReference type="RefSeq" id="WP_131562096.1">
    <property type="nucleotide sequence ID" value="NZ_SJSN01000019.1"/>
</dbReference>
<feature type="transmembrane region" description="Helical" evidence="1">
    <location>
        <begin position="232"/>
        <end position="253"/>
    </location>
</feature>
<keyword evidence="3" id="KW-0808">Transferase</keyword>
<dbReference type="PANTHER" id="PTHR23028:SF131">
    <property type="entry name" value="BLR2367 PROTEIN"/>
    <property type="match status" value="1"/>
</dbReference>
<proteinExistence type="predicted"/>
<dbReference type="PANTHER" id="PTHR23028">
    <property type="entry name" value="ACETYLTRANSFERASE"/>
    <property type="match status" value="1"/>
</dbReference>
<evidence type="ECO:0000313" key="4">
    <source>
        <dbReference type="Proteomes" id="UP000291485"/>
    </source>
</evidence>
<evidence type="ECO:0000259" key="2">
    <source>
        <dbReference type="Pfam" id="PF01757"/>
    </source>
</evidence>
<evidence type="ECO:0000256" key="1">
    <source>
        <dbReference type="SAM" id="Phobius"/>
    </source>
</evidence>
<keyword evidence="1" id="KW-1133">Transmembrane helix</keyword>
<dbReference type="Proteomes" id="UP000291485">
    <property type="component" value="Unassembled WGS sequence"/>
</dbReference>
<feature type="transmembrane region" description="Helical" evidence="1">
    <location>
        <begin position="140"/>
        <end position="162"/>
    </location>
</feature>
<dbReference type="OrthoDB" id="9767863at2"/>
<dbReference type="GO" id="GO:0016020">
    <property type="term" value="C:membrane"/>
    <property type="evidence" value="ECO:0007669"/>
    <property type="project" value="TreeGrafter"/>
</dbReference>
<keyword evidence="4" id="KW-1185">Reference proteome</keyword>
<dbReference type="GO" id="GO:0000271">
    <property type="term" value="P:polysaccharide biosynthetic process"/>
    <property type="evidence" value="ECO:0007669"/>
    <property type="project" value="TreeGrafter"/>
</dbReference>
<feature type="transmembrane region" description="Helical" evidence="1">
    <location>
        <begin position="326"/>
        <end position="346"/>
    </location>
</feature>
<dbReference type="Pfam" id="PF01757">
    <property type="entry name" value="Acyl_transf_3"/>
    <property type="match status" value="1"/>
</dbReference>
<feature type="transmembrane region" description="Helical" evidence="1">
    <location>
        <begin position="5"/>
        <end position="23"/>
    </location>
</feature>
<feature type="transmembrane region" description="Helical" evidence="1">
    <location>
        <begin position="81"/>
        <end position="101"/>
    </location>
</feature>
<dbReference type="InterPro" id="IPR002656">
    <property type="entry name" value="Acyl_transf_3_dom"/>
</dbReference>
<feature type="domain" description="Acyltransferase 3" evidence="2">
    <location>
        <begin position="8"/>
        <end position="342"/>
    </location>
</feature>
<reference evidence="3 4" key="1">
    <citation type="submission" date="2019-02" db="EMBL/GenBank/DDBJ databases">
        <title>Pedobacter sp. RP-3-11 sp. nov., isolated from Arctic soil.</title>
        <authorList>
            <person name="Dahal R.H."/>
        </authorList>
    </citation>
    <scope>NUCLEOTIDE SEQUENCE [LARGE SCALE GENOMIC DNA]</scope>
    <source>
        <strain evidence="3 4">RP-3-11</strain>
    </source>
</reference>
<feature type="transmembrane region" description="Helical" evidence="1">
    <location>
        <begin position="43"/>
        <end position="60"/>
    </location>
</feature>
<feature type="transmembrane region" description="Helical" evidence="1">
    <location>
        <begin position="259"/>
        <end position="276"/>
    </location>
</feature>
<dbReference type="InterPro" id="IPR050879">
    <property type="entry name" value="Acyltransferase_3"/>
</dbReference>
<dbReference type="EMBL" id="SJSN01000019">
    <property type="protein sequence ID" value="TCD01996.1"/>
    <property type="molecule type" value="Genomic_DNA"/>
</dbReference>
<sequence>MKHRFLVLDMFRGIFASLVVFYHMSAFSDTPILNNDFIRNSDMFVDFFFVLSGFVICYSYQQIDSTANLKLFLKKRLMRLYPLHLIMLLAFLGIEGIKLVLQNHVQINNSLDNSIITFFSSLFLINSIKLPGVHDIGWNMVSWSISAELISYVVFSITCFYLSLKNKNLLKPITYVVIALVAFLLLYVFTNNIKLDYTYDFGFLRGMIGFFLGAFCFYCFSASYTKLSVLKSTYFTIAEVIMVGIIIMAIINGRQFKEFGAIYEAIFFLSIMVFSFEKGLLSQWLTGVKPLKNLGKFSYSIYMVHTLFISLFNVIFIRLLKLPTTAYSFLFIINFIVIYIVASWTYKHIEMRFQLKSANRKVD</sequence>
<feature type="transmembrane region" description="Helical" evidence="1">
    <location>
        <begin position="201"/>
        <end position="220"/>
    </location>
</feature>
<gene>
    <name evidence="3" type="ORF">EZ449_19565</name>
</gene>
<comment type="caution">
    <text evidence="3">The sequence shown here is derived from an EMBL/GenBank/DDBJ whole genome shotgun (WGS) entry which is preliminary data.</text>
</comment>
<dbReference type="GO" id="GO:0016747">
    <property type="term" value="F:acyltransferase activity, transferring groups other than amino-acyl groups"/>
    <property type="evidence" value="ECO:0007669"/>
    <property type="project" value="InterPro"/>
</dbReference>
<feature type="transmembrane region" description="Helical" evidence="1">
    <location>
        <begin position="169"/>
        <end position="189"/>
    </location>
</feature>
<evidence type="ECO:0000313" key="3">
    <source>
        <dbReference type="EMBL" id="TCD01996.1"/>
    </source>
</evidence>
<accession>A0A4R0NMS7</accession>
<dbReference type="AlphaFoldDB" id="A0A4R0NMS7"/>
<keyword evidence="1" id="KW-0812">Transmembrane</keyword>
<keyword evidence="3" id="KW-0012">Acyltransferase</keyword>
<keyword evidence="1" id="KW-0472">Membrane</keyword>
<organism evidence="3 4">
    <name type="scientific">Pedobacter frigidisoli</name>
    <dbReference type="NCBI Taxonomy" id="2530455"/>
    <lineage>
        <taxon>Bacteria</taxon>
        <taxon>Pseudomonadati</taxon>
        <taxon>Bacteroidota</taxon>
        <taxon>Sphingobacteriia</taxon>
        <taxon>Sphingobacteriales</taxon>
        <taxon>Sphingobacteriaceae</taxon>
        <taxon>Pedobacter</taxon>
    </lineage>
</organism>
<protein>
    <submittedName>
        <fullName evidence="3">Acyltransferase</fullName>
    </submittedName>
</protein>